<dbReference type="GO" id="GO:0005737">
    <property type="term" value="C:cytoplasm"/>
    <property type="evidence" value="ECO:0007669"/>
    <property type="project" value="UniProtKB-SubCell"/>
</dbReference>
<dbReference type="HAMAP" id="MF_01103">
    <property type="entry name" value="UPF0291"/>
    <property type="match status" value="1"/>
</dbReference>
<dbReference type="Pfam" id="PF05979">
    <property type="entry name" value="DUF896"/>
    <property type="match status" value="1"/>
</dbReference>
<dbReference type="EMBL" id="BKAR01000002">
    <property type="protein sequence ID" value="GEP83709.1"/>
    <property type="molecule type" value="Genomic_DNA"/>
</dbReference>
<evidence type="ECO:0000256" key="1">
    <source>
        <dbReference type="ARBA" id="ARBA00022490"/>
    </source>
</evidence>
<keyword evidence="4" id="KW-1185">Reference proteome</keyword>
<dbReference type="Proteomes" id="UP000321736">
    <property type="component" value="Unassembled WGS sequence"/>
</dbReference>
<dbReference type="Gene3D" id="1.10.287.540">
    <property type="entry name" value="Helix hairpin bin"/>
    <property type="match status" value="1"/>
</dbReference>
<accession>A0A512QJU2</accession>
<comment type="similarity">
    <text evidence="2">Belongs to the UPF0291 family.</text>
</comment>
<dbReference type="InterPro" id="IPR009242">
    <property type="entry name" value="DUF896"/>
</dbReference>
<evidence type="ECO:0000256" key="2">
    <source>
        <dbReference type="HAMAP-Rule" id="MF_01103"/>
    </source>
</evidence>
<dbReference type="PANTHER" id="PTHR37300">
    <property type="entry name" value="UPF0291 PROTEIN CBO2609/CLC_2481"/>
    <property type="match status" value="1"/>
</dbReference>
<protein>
    <recommendedName>
        <fullName evidence="2">UPF0291 protein SPI02_02940</fullName>
    </recommendedName>
</protein>
<comment type="caution">
    <text evidence="3">The sequence shown here is derived from an EMBL/GenBank/DDBJ whole genome shotgun (WGS) entry which is preliminary data.</text>
</comment>
<keyword evidence="1 2" id="KW-0963">Cytoplasm</keyword>
<dbReference type="PANTHER" id="PTHR37300:SF2">
    <property type="entry name" value="UPF0291 PROTEIN BC_1827"/>
    <property type="match status" value="1"/>
</dbReference>
<dbReference type="SUPFAM" id="SSF158221">
    <property type="entry name" value="YnzC-like"/>
    <property type="match status" value="1"/>
</dbReference>
<gene>
    <name evidence="3" type="ORF">SPI02_02940</name>
</gene>
<organism evidence="3 4">
    <name type="scientific">Staphylococcus piscifermentans</name>
    <dbReference type="NCBI Taxonomy" id="70258"/>
    <lineage>
        <taxon>Bacteria</taxon>
        <taxon>Bacillati</taxon>
        <taxon>Bacillota</taxon>
        <taxon>Bacilli</taxon>
        <taxon>Bacillales</taxon>
        <taxon>Staphylococcaceae</taxon>
        <taxon>Staphylococcus</taxon>
    </lineage>
</organism>
<proteinExistence type="inferred from homology"/>
<name>A0A512QJU2_9STAP</name>
<reference evidence="3 4" key="1">
    <citation type="submission" date="2019-07" db="EMBL/GenBank/DDBJ databases">
        <title>Whole genome shotgun sequence of Staphylococcus piscifermentans NBRC 109625.</title>
        <authorList>
            <person name="Hosoyama A."/>
            <person name="Uohara A."/>
            <person name="Ohji S."/>
            <person name="Ichikawa N."/>
        </authorList>
    </citation>
    <scope>NUCLEOTIDE SEQUENCE [LARGE SCALE GENOMIC DNA]</scope>
    <source>
        <strain evidence="3 4">NBRC 109625</strain>
    </source>
</reference>
<evidence type="ECO:0000313" key="4">
    <source>
        <dbReference type="Proteomes" id="UP000321736"/>
    </source>
</evidence>
<dbReference type="AlphaFoldDB" id="A0A512QJU2"/>
<evidence type="ECO:0000313" key="3">
    <source>
        <dbReference type="EMBL" id="GEP83709.1"/>
    </source>
</evidence>
<sequence>MIMKLLDRINELANKEKEMVLSTSEKQEQHELRQEYLKMIRGQVVSTFSTLKVVDPLGEDVTPDKIYNLREEMGTLDLKPE</sequence>
<comment type="subcellular location">
    <subcellularLocation>
        <location evidence="2">Cytoplasm</location>
    </subcellularLocation>
</comment>